<dbReference type="EMBL" id="LVWE01000001">
    <property type="protein sequence ID" value="OAD46754.1"/>
    <property type="molecule type" value="Genomic_DNA"/>
</dbReference>
<protein>
    <recommendedName>
        <fullName evidence="4">Secretion system C-terminal sorting domain-containing protein</fullName>
    </recommendedName>
</protein>
<reference evidence="2 3" key="1">
    <citation type="submission" date="2016-02" db="EMBL/GenBank/DDBJ databases">
        <title>Draft genome sequence of Polaribacter atrinae KACC17473.</title>
        <authorList>
            <person name="Shin S.-K."/>
            <person name="Yi H."/>
        </authorList>
    </citation>
    <scope>NUCLEOTIDE SEQUENCE [LARGE SCALE GENOMIC DNA]</scope>
    <source>
        <strain evidence="2 3">KACC 17473</strain>
    </source>
</reference>
<dbReference type="OrthoDB" id="1122048at2"/>
<keyword evidence="3" id="KW-1185">Reference proteome</keyword>
<feature type="chain" id="PRO_5008049919" description="Secretion system C-terminal sorting domain-containing protein" evidence="1">
    <location>
        <begin position="23"/>
        <end position="194"/>
    </location>
</feature>
<feature type="signal peptide" evidence="1">
    <location>
        <begin position="1"/>
        <end position="22"/>
    </location>
</feature>
<evidence type="ECO:0000256" key="1">
    <source>
        <dbReference type="SAM" id="SignalP"/>
    </source>
</evidence>
<dbReference type="Proteomes" id="UP000076923">
    <property type="component" value="Unassembled WGS sequence"/>
</dbReference>
<organism evidence="2 3">
    <name type="scientific">Polaribacter atrinae</name>
    <dbReference type="NCBI Taxonomy" id="1333662"/>
    <lineage>
        <taxon>Bacteria</taxon>
        <taxon>Pseudomonadati</taxon>
        <taxon>Bacteroidota</taxon>
        <taxon>Flavobacteriia</taxon>
        <taxon>Flavobacteriales</taxon>
        <taxon>Flavobacteriaceae</taxon>
    </lineage>
</organism>
<evidence type="ECO:0008006" key="4">
    <source>
        <dbReference type="Google" id="ProtNLM"/>
    </source>
</evidence>
<evidence type="ECO:0000313" key="3">
    <source>
        <dbReference type="Proteomes" id="UP000076923"/>
    </source>
</evidence>
<evidence type="ECO:0000313" key="2">
    <source>
        <dbReference type="EMBL" id="OAD46754.1"/>
    </source>
</evidence>
<comment type="caution">
    <text evidence="2">The sequence shown here is derived from an EMBL/GenBank/DDBJ whole genome shotgun (WGS) entry which is preliminary data.</text>
</comment>
<name>A0A176TG02_9FLAO</name>
<gene>
    <name evidence="2" type="ORF">LPB303_00425</name>
</gene>
<keyword evidence="1" id="KW-0732">Signal</keyword>
<sequence>MKTIIKTILVVTLMFGTLISYANDNTKSNNSVAVKKVKVEFKDVKKGNALTIKNENGITIYKQVLQTSGNYTKNFDLTNLENGSYTTELEKDFEIIVKKLEVKDGFVTFYKNENEIIFKPVIRTEGNLILISKIEFDNQPLNVTLYYNNNIIFSDKVEGEKVLNRVYKLSKTEEGAYKVVISADHRTYTKDFTI</sequence>
<dbReference type="AlphaFoldDB" id="A0A176TG02"/>
<dbReference type="RefSeq" id="WP_068446999.1">
    <property type="nucleotide sequence ID" value="NZ_CANKUV010000001.1"/>
</dbReference>
<accession>A0A176TG02</accession>
<proteinExistence type="predicted"/>
<dbReference type="STRING" id="1333662.LPB303_00425"/>